<feature type="domain" description="Tf2-1-like SH3-like" evidence="1">
    <location>
        <begin position="17"/>
        <end position="82"/>
    </location>
</feature>
<evidence type="ECO:0000313" key="3">
    <source>
        <dbReference type="Proteomes" id="UP000075243"/>
    </source>
</evidence>
<proteinExistence type="predicted"/>
<accession>A0A151RHH1</accession>
<dbReference type="Proteomes" id="UP000075243">
    <property type="component" value="Unassembled WGS sequence"/>
</dbReference>
<organism evidence="2 3">
    <name type="scientific">Cajanus cajan</name>
    <name type="common">Pigeon pea</name>
    <name type="synonym">Cajanus indicus</name>
    <dbReference type="NCBI Taxonomy" id="3821"/>
    <lineage>
        <taxon>Eukaryota</taxon>
        <taxon>Viridiplantae</taxon>
        <taxon>Streptophyta</taxon>
        <taxon>Embryophyta</taxon>
        <taxon>Tracheophyta</taxon>
        <taxon>Spermatophyta</taxon>
        <taxon>Magnoliopsida</taxon>
        <taxon>eudicotyledons</taxon>
        <taxon>Gunneridae</taxon>
        <taxon>Pentapetalae</taxon>
        <taxon>rosids</taxon>
        <taxon>fabids</taxon>
        <taxon>Fabales</taxon>
        <taxon>Fabaceae</taxon>
        <taxon>Papilionoideae</taxon>
        <taxon>50 kb inversion clade</taxon>
        <taxon>NPAAA clade</taxon>
        <taxon>indigoferoid/millettioid clade</taxon>
        <taxon>Phaseoleae</taxon>
        <taxon>Cajanus</taxon>
    </lineage>
</organism>
<gene>
    <name evidence="2" type="ORF">KK1_036743</name>
</gene>
<evidence type="ECO:0000259" key="1">
    <source>
        <dbReference type="Pfam" id="PF24626"/>
    </source>
</evidence>
<protein>
    <recommendedName>
        <fullName evidence="1">Tf2-1-like SH3-like domain-containing protein</fullName>
    </recommendedName>
</protein>
<dbReference type="InterPro" id="IPR016197">
    <property type="entry name" value="Chromo-like_dom_sf"/>
</dbReference>
<evidence type="ECO:0000313" key="2">
    <source>
        <dbReference type="EMBL" id="KYP41865.1"/>
    </source>
</evidence>
<name>A0A151RHH1_CAJCA</name>
<dbReference type="Pfam" id="PF24626">
    <property type="entry name" value="SH3_Tf2-1"/>
    <property type="match status" value="1"/>
</dbReference>
<dbReference type="AlphaFoldDB" id="A0A151RHH1"/>
<keyword evidence="3" id="KW-1185">Reference proteome</keyword>
<dbReference type="PANTHER" id="PTHR46148:SF52">
    <property type="entry name" value="OS04G0603800 PROTEIN"/>
    <property type="match status" value="1"/>
</dbReference>
<dbReference type="SUPFAM" id="SSF54160">
    <property type="entry name" value="Chromo domain-like"/>
    <property type="match status" value="1"/>
</dbReference>
<dbReference type="Gramene" id="C.cajan_33817.t">
    <property type="protein sequence ID" value="C.cajan_33817.t.cds1"/>
    <property type="gene ID" value="C.cajan_33817"/>
</dbReference>
<dbReference type="EMBL" id="KQ483748">
    <property type="protein sequence ID" value="KYP41865.1"/>
    <property type="molecule type" value="Genomic_DNA"/>
</dbReference>
<sequence>MKCYTDQKRVDKEYHCGNMVYLKIQPYKEHTLANTSFYKLATRYYGPYKVLQRIGNVAYRLELLVGTKIHNVFHVSLLKKYHGNKPDQLPLLNEDGEFLPRLVAILDKRIKKKNNKAVTEVLIQWRETNPGGAVWRELCDSKFNFQILIGIVKKMALRSSPI</sequence>
<dbReference type="InterPro" id="IPR056924">
    <property type="entry name" value="SH3_Tf2-1"/>
</dbReference>
<reference evidence="2" key="1">
    <citation type="journal article" date="2012" name="Nat. Biotechnol.">
        <title>Draft genome sequence of pigeonpea (Cajanus cajan), an orphan legume crop of resource-poor farmers.</title>
        <authorList>
            <person name="Varshney R.K."/>
            <person name="Chen W."/>
            <person name="Li Y."/>
            <person name="Bharti A.K."/>
            <person name="Saxena R.K."/>
            <person name="Schlueter J.A."/>
            <person name="Donoghue M.T."/>
            <person name="Azam S."/>
            <person name="Fan G."/>
            <person name="Whaley A.M."/>
            <person name="Farmer A.D."/>
            <person name="Sheridan J."/>
            <person name="Iwata A."/>
            <person name="Tuteja R."/>
            <person name="Penmetsa R.V."/>
            <person name="Wu W."/>
            <person name="Upadhyaya H.D."/>
            <person name="Yang S.P."/>
            <person name="Shah T."/>
            <person name="Saxena K.B."/>
            <person name="Michael T."/>
            <person name="McCombie W.R."/>
            <person name="Yang B."/>
            <person name="Zhang G."/>
            <person name="Yang H."/>
            <person name="Wang J."/>
            <person name="Spillane C."/>
            <person name="Cook D.R."/>
            <person name="May G.D."/>
            <person name="Xu X."/>
            <person name="Jackson S.A."/>
        </authorList>
    </citation>
    <scope>NUCLEOTIDE SEQUENCE [LARGE SCALE GENOMIC DNA]</scope>
</reference>
<dbReference type="PANTHER" id="PTHR46148">
    <property type="entry name" value="CHROMO DOMAIN-CONTAINING PROTEIN"/>
    <property type="match status" value="1"/>
</dbReference>